<evidence type="ECO:0000256" key="8">
    <source>
        <dbReference type="ARBA" id="ARBA00024343"/>
    </source>
</evidence>
<evidence type="ECO:0000256" key="7">
    <source>
        <dbReference type="ARBA" id="ARBA00023242"/>
    </source>
</evidence>
<evidence type="ECO:0000259" key="10">
    <source>
        <dbReference type="PROSITE" id="PS51032"/>
    </source>
</evidence>
<evidence type="ECO:0000256" key="4">
    <source>
        <dbReference type="ARBA" id="ARBA00023125"/>
    </source>
</evidence>
<dbReference type="InterPro" id="IPR016177">
    <property type="entry name" value="DNA-bd_dom_sf"/>
</dbReference>
<comment type="subcellular location">
    <subcellularLocation>
        <location evidence="1">Nucleus</location>
    </subcellularLocation>
</comment>
<dbReference type="PRINTS" id="PR00367">
    <property type="entry name" value="ETHRSPELEMNT"/>
</dbReference>
<reference evidence="11" key="1">
    <citation type="journal article" date="2020" name="Nat. Genet.">
        <title>Genomic diversifications of five Gossypium allopolyploid species and their impact on cotton improvement.</title>
        <authorList>
            <person name="Chen Z.J."/>
            <person name="Sreedasyam A."/>
            <person name="Ando A."/>
            <person name="Song Q."/>
            <person name="De Santiago L.M."/>
            <person name="Hulse-Kemp A.M."/>
            <person name="Ding M."/>
            <person name="Ye W."/>
            <person name="Kirkbride R.C."/>
            <person name="Jenkins J."/>
            <person name="Plott C."/>
            <person name="Lovell J."/>
            <person name="Lin Y.M."/>
            <person name="Vaughn R."/>
            <person name="Liu B."/>
            <person name="Simpson S."/>
            <person name="Scheffler B.E."/>
            <person name="Wen L."/>
            <person name="Saski C.A."/>
            <person name="Grover C.E."/>
            <person name="Hu G."/>
            <person name="Conover J.L."/>
            <person name="Carlson J.W."/>
            <person name="Shu S."/>
            <person name="Boston L.B."/>
            <person name="Williams M."/>
            <person name="Peterson D.G."/>
            <person name="McGee K."/>
            <person name="Jones D.C."/>
            <person name="Wendel J.F."/>
            <person name="Stelly D.M."/>
            <person name="Grimwood J."/>
            <person name="Schmutz J."/>
        </authorList>
    </citation>
    <scope>NUCLEOTIDE SEQUENCE [LARGE SCALE GENOMIC DNA]</scope>
    <source>
        <strain evidence="11">cv. TM-1</strain>
    </source>
</reference>
<keyword evidence="6" id="KW-0804">Transcription</keyword>
<keyword evidence="2" id="KW-0936">Ethylene signaling pathway</keyword>
<name>A0ABM2ZP25_GOSHI</name>
<dbReference type="SUPFAM" id="SSF54171">
    <property type="entry name" value="DNA-binding domain"/>
    <property type="match status" value="1"/>
</dbReference>
<keyword evidence="11" id="KW-1185">Reference proteome</keyword>
<accession>A0ABM2ZP25</accession>
<evidence type="ECO:0000256" key="2">
    <source>
        <dbReference type="ARBA" id="ARBA00022745"/>
    </source>
</evidence>
<reference evidence="12" key="2">
    <citation type="submission" date="2025-08" db="UniProtKB">
        <authorList>
            <consortium name="RefSeq"/>
        </authorList>
    </citation>
    <scope>IDENTIFICATION</scope>
</reference>
<evidence type="ECO:0000256" key="6">
    <source>
        <dbReference type="ARBA" id="ARBA00023163"/>
    </source>
</evidence>
<sequence>MTATMDFNSSGAFQSDFYGGELMEALEPFMKSASSSSPSPSPSPSYNSLSSSQTQATFYPAFSGLQEPQPGSTIDLNNLDQAQSNQIQAQFHFQTYHPSYLYQNPQPSFSSNIMVRFISPKPVSMKQMGSPPKPTKLYRGVRQRHWGKWVAEIRLPKNRTRLWLGTFETAEQAALAYDKAAYKLRGDSARLNFPNLRHQGSHIGEYKPLHSSVDAKLQAICESLEHDQKQGNKKKTSKEMKKDKVQVATPEPEEKTVKLENSSSSSPVVSENEVSAESSPLSDLTFSNFNEHSWPEFGFSSENFMLSKYPSYEIDWDSILKS</sequence>
<keyword evidence="4" id="KW-0238">DNA-binding</keyword>
<evidence type="ECO:0000256" key="1">
    <source>
        <dbReference type="ARBA" id="ARBA00004123"/>
    </source>
</evidence>
<dbReference type="GeneID" id="121214633"/>
<organism evidence="11 12">
    <name type="scientific">Gossypium hirsutum</name>
    <name type="common">Upland cotton</name>
    <name type="synonym">Gossypium mexicanum</name>
    <dbReference type="NCBI Taxonomy" id="3635"/>
    <lineage>
        <taxon>Eukaryota</taxon>
        <taxon>Viridiplantae</taxon>
        <taxon>Streptophyta</taxon>
        <taxon>Embryophyta</taxon>
        <taxon>Tracheophyta</taxon>
        <taxon>Spermatophyta</taxon>
        <taxon>Magnoliopsida</taxon>
        <taxon>eudicotyledons</taxon>
        <taxon>Gunneridae</taxon>
        <taxon>Pentapetalae</taxon>
        <taxon>rosids</taxon>
        <taxon>malvids</taxon>
        <taxon>Malvales</taxon>
        <taxon>Malvaceae</taxon>
        <taxon>Malvoideae</taxon>
        <taxon>Gossypium</taxon>
    </lineage>
</organism>
<dbReference type="InterPro" id="IPR036955">
    <property type="entry name" value="AP2/ERF_dom_sf"/>
</dbReference>
<feature type="compositionally biased region" description="Low complexity" evidence="9">
    <location>
        <begin position="32"/>
        <end position="51"/>
    </location>
</feature>
<evidence type="ECO:0000256" key="9">
    <source>
        <dbReference type="SAM" id="MobiDB-lite"/>
    </source>
</evidence>
<feature type="compositionally biased region" description="Low complexity" evidence="9">
    <location>
        <begin position="260"/>
        <end position="280"/>
    </location>
</feature>
<comment type="similarity">
    <text evidence="8">Belongs to the AP2/ERF transcription factor family. ERF subfamily.</text>
</comment>
<evidence type="ECO:0000256" key="5">
    <source>
        <dbReference type="ARBA" id="ARBA00023159"/>
    </source>
</evidence>
<dbReference type="CDD" id="cd00018">
    <property type="entry name" value="AP2"/>
    <property type="match status" value="1"/>
</dbReference>
<dbReference type="PANTHER" id="PTHR31657:SF73">
    <property type="entry name" value="OS02G0752800 PROTEIN"/>
    <property type="match status" value="1"/>
</dbReference>
<evidence type="ECO:0000313" key="11">
    <source>
        <dbReference type="Proteomes" id="UP000818029"/>
    </source>
</evidence>
<dbReference type="Gene3D" id="3.30.730.10">
    <property type="entry name" value="AP2/ERF domain"/>
    <property type="match status" value="1"/>
</dbReference>
<dbReference type="SMART" id="SM00380">
    <property type="entry name" value="AP2"/>
    <property type="match status" value="1"/>
</dbReference>
<proteinExistence type="inferred from homology"/>
<feature type="region of interest" description="Disordered" evidence="9">
    <location>
        <begin position="226"/>
        <end position="282"/>
    </location>
</feature>
<dbReference type="RefSeq" id="XP_040944413.1">
    <property type="nucleotide sequence ID" value="XM_041088479.1"/>
</dbReference>
<dbReference type="InterPro" id="IPR051758">
    <property type="entry name" value="ERF/AP2-like"/>
</dbReference>
<keyword evidence="3" id="KW-0805">Transcription regulation</keyword>
<gene>
    <name evidence="12" type="primary">LOC121214633</name>
</gene>
<protein>
    <submittedName>
        <fullName evidence="12">Ethylene-responsive transcription factor RAP2-4</fullName>
    </submittedName>
</protein>
<evidence type="ECO:0000256" key="3">
    <source>
        <dbReference type="ARBA" id="ARBA00023015"/>
    </source>
</evidence>
<dbReference type="Proteomes" id="UP000818029">
    <property type="component" value="Chromosome D02"/>
</dbReference>
<dbReference type="PANTHER" id="PTHR31657">
    <property type="entry name" value="ETHYLENE-RESPONSIVE TRANSCRIPTION FACTOR ERF061"/>
    <property type="match status" value="1"/>
</dbReference>
<feature type="region of interest" description="Disordered" evidence="9">
    <location>
        <begin position="29"/>
        <end position="51"/>
    </location>
</feature>
<dbReference type="InterPro" id="IPR001471">
    <property type="entry name" value="AP2/ERF_dom"/>
</dbReference>
<keyword evidence="5" id="KW-0010">Activator</keyword>
<keyword evidence="7" id="KW-0539">Nucleus</keyword>
<evidence type="ECO:0000313" key="12">
    <source>
        <dbReference type="RefSeq" id="XP_040944413.1"/>
    </source>
</evidence>
<feature type="domain" description="AP2/ERF" evidence="10">
    <location>
        <begin position="137"/>
        <end position="194"/>
    </location>
</feature>
<dbReference type="PROSITE" id="PS51032">
    <property type="entry name" value="AP2_ERF"/>
    <property type="match status" value="1"/>
</dbReference>
<dbReference type="Pfam" id="PF00847">
    <property type="entry name" value="AP2"/>
    <property type="match status" value="1"/>
</dbReference>